<dbReference type="GO" id="GO:0008270">
    <property type="term" value="F:zinc ion binding"/>
    <property type="evidence" value="ECO:0007669"/>
    <property type="project" value="InterPro"/>
</dbReference>
<proteinExistence type="predicted"/>
<dbReference type="CDD" id="cd12148">
    <property type="entry name" value="fungal_TF_MHR"/>
    <property type="match status" value="1"/>
</dbReference>
<dbReference type="GO" id="GO:0005634">
    <property type="term" value="C:nucleus"/>
    <property type="evidence" value="ECO:0007669"/>
    <property type="project" value="UniProtKB-SubCell"/>
</dbReference>
<dbReference type="Pfam" id="PF04082">
    <property type="entry name" value="Fungal_trans"/>
    <property type="match status" value="1"/>
</dbReference>
<dbReference type="Proteomes" id="UP000044602">
    <property type="component" value="Unassembled WGS sequence"/>
</dbReference>
<dbReference type="Proteomes" id="UP000045706">
    <property type="component" value="Unassembled WGS sequence"/>
</dbReference>
<evidence type="ECO:0000256" key="2">
    <source>
        <dbReference type="ARBA" id="ARBA00022723"/>
    </source>
</evidence>
<dbReference type="InterPro" id="IPR050987">
    <property type="entry name" value="AtrR-like"/>
</dbReference>
<feature type="region of interest" description="Disordered" evidence="7">
    <location>
        <begin position="66"/>
        <end position="94"/>
    </location>
</feature>
<dbReference type="EMBL" id="CVQI01037939">
    <property type="protein sequence ID" value="CRK48786.1"/>
    <property type="molecule type" value="Genomic_DNA"/>
</dbReference>
<evidence type="ECO:0000313" key="10">
    <source>
        <dbReference type="EMBL" id="CRK48786.1"/>
    </source>
</evidence>
<dbReference type="PROSITE" id="PS50048">
    <property type="entry name" value="ZN2_CY6_FUNGAL_2"/>
    <property type="match status" value="1"/>
</dbReference>
<keyword evidence="11" id="KW-1185">Reference proteome</keyword>
<dbReference type="Gene3D" id="4.10.240.10">
    <property type="entry name" value="Zn(2)-C6 fungal-type DNA-binding domain"/>
    <property type="match status" value="1"/>
</dbReference>
<comment type="subcellular location">
    <subcellularLocation>
        <location evidence="1">Nucleus</location>
    </subcellularLocation>
</comment>
<reference evidence="11 12" key="1">
    <citation type="submission" date="2015-05" db="EMBL/GenBank/DDBJ databases">
        <authorList>
            <person name="Fogelqvist Johan"/>
        </authorList>
    </citation>
    <scope>NUCLEOTIDE SEQUENCE [LARGE SCALE GENOMIC DNA]</scope>
    <source>
        <strain evidence="9">VL1</strain>
        <strain evidence="10">VL2</strain>
    </source>
</reference>
<keyword evidence="4" id="KW-0238">DNA-binding</keyword>
<dbReference type="InterPro" id="IPR036864">
    <property type="entry name" value="Zn2-C6_fun-type_DNA-bd_sf"/>
</dbReference>
<dbReference type="GO" id="GO:0006351">
    <property type="term" value="P:DNA-templated transcription"/>
    <property type="evidence" value="ECO:0007669"/>
    <property type="project" value="InterPro"/>
</dbReference>
<accession>A0A0G4NR14</accession>
<dbReference type="PANTHER" id="PTHR46910:SF37">
    <property type="entry name" value="ZN(II)2CYS6 TRANSCRIPTION FACTOR (EUROFUNG)"/>
    <property type="match status" value="1"/>
</dbReference>
<name>A0A0G4NR14_VERLO</name>
<dbReference type="EMBL" id="CVQH01004669">
    <property type="protein sequence ID" value="CRK13471.1"/>
    <property type="molecule type" value="Genomic_DNA"/>
</dbReference>
<evidence type="ECO:0000313" key="9">
    <source>
        <dbReference type="EMBL" id="CRK13471.1"/>
    </source>
</evidence>
<dbReference type="CDD" id="cd00067">
    <property type="entry name" value="GAL4"/>
    <property type="match status" value="1"/>
</dbReference>
<dbReference type="PROSITE" id="PS00463">
    <property type="entry name" value="ZN2_CY6_FUNGAL_1"/>
    <property type="match status" value="1"/>
</dbReference>
<protein>
    <recommendedName>
        <fullName evidence="8">Zn(2)-C6 fungal-type domain-containing protein</fullName>
    </recommendedName>
</protein>
<evidence type="ECO:0000256" key="3">
    <source>
        <dbReference type="ARBA" id="ARBA00023015"/>
    </source>
</evidence>
<dbReference type="GO" id="GO:0003677">
    <property type="term" value="F:DNA binding"/>
    <property type="evidence" value="ECO:0007669"/>
    <property type="project" value="UniProtKB-KW"/>
</dbReference>
<evidence type="ECO:0000313" key="12">
    <source>
        <dbReference type="Proteomes" id="UP000045706"/>
    </source>
</evidence>
<dbReference type="SUPFAM" id="SSF57701">
    <property type="entry name" value="Zn2/Cys6 DNA-binding domain"/>
    <property type="match status" value="1"/>
</dbReference>
<dbReference type="InterPro" id="IPR007219">
    <property type="entry name" value="XnlR_reg_dom"/>
</dbReference>
<evidence type="ECO:0000256" key="1">
    <source>
        <dbReference type="ARBA" id="ARBA00004123"/>
    </source>
</evidence>
<dbReference type="AlphaFoldDB" id="A0A0G4NR14"/>
<dbReference type="SMART" id="SM00906">
    <property type="entry name" value="Fungal_trans"/>
    <property type="match status" value="1"/>
</dbReference>
<sequence length="754" mass="83273">MASQTNAESDQMTPSQTVTLGFGKQNHKSCDACRIRKVRCPGPAKPDFGPCATCVRRNKPCHFSSKKLARRKNVSEQFLSPKPTPKSKSSTPGIDIDEAIPAAVSSLQPDFFLEDSISKTPSAEANKQHRLPVLHVDSLLTRPGKASPSEADDETPPFIRGNGIFAGDLSLTFFSETRLQSLASCLRNNKVNELVGRISGIIQTRMHRPPPAPNAWLARHKQPLKPFTNRAAATKYIRLYFECVHPLYPFLDREAFERTFANPDFFEIVNQSRAWSCLYHSVLALGCQCDGGGSFEPGVGDAWNIFFVALSLLPDLMLQPDSLLVLQAMAAMSIQCSGISCVMMEHVVTSEAARRAQNLSTSNFSGPRAKAYQRTFWCLYAIEKTSSFYFGRSSAFIDGDISCPIPHVPESVFGDFDWFLSIIRHARIISQTYSSLFSVAVANKPNAYYMDIIDQLNQKHDDWRMSIPDTGFRPGGLNPPSSIHCGVEREAAVMINYYHDGLQLTLARATLHRLSRLSKADDPLIAAQQKATMEAVLSASRSVLERTVLVNVDSHTSIWILAGIPIIGLFVVFDFVIHSPLHVDTPSHLALLDMAGGHFSRIEYRSQGYLPGSLISEFAHIAREYVNDAHQKQEARATQAQTLPEIVNVPQSQQGAAQVQAMANAPNIGAKESISSDMDNVASAELPDFSMAFNGFPDYTPSNATMGTDVMGIFNYYLPEMDPMFSQGLDEEYAFSQELSTGIPMNESMDTTRI</sequence>
<evidence type="ECO:0000313" key="11">
    <source>
        <dbReference type="Proteomes" id="UP000044602"/>
    </source>
</evidence>
<keyword evidence="3" id="KW-0805">Transcription regulation</keyword>
<keyword evidence="6" id="KW-0539">Nucleus</keyword>
<feature type="compositionally biased region" description="Polar residues" evidence="7">
    <location>
        <begin position="1"/>
        <end position="19"/>
    </location>
</feature>
<dbReference type="Pfam" id="PF00172">
    <property type="entry name" value="Zn_clus"/>
    <property type="match status" value="1"/>
</dbReference>
<evidence type="ECO:0000256" key="4">
    <source>
        <dbReference type="ARBA" id="ARBA00023125"/>
    </source>
</evidence>
<keyword evidence="2" id="KW-0479">Metal-binding</keyword>
<feature type="domain" description="Zn(2)-C6 fungal-type" evidence="8">
    <location>
        <begin position="29"/>
        <end position="63"/>
    </location>
</feature>
<evidence type="ECO:0000256" key="6">
    <source>
        <dbReference type="ARBA" id="ARBA00023242"/>
    </source>
</evidence>
<dbReference type="STRING" id="100787.A0A0G4NR14"/>
<dbReference type="SMART" id="SM00066">
    <property type="entry name" value="GAL4"/>
    <property type="match status" value="1"/>
</dbReference>
<evidence type="ECO:0000256" key="7">
    <source>
        <dbReference type="SAM" id="MobiDB-lite"/>
    </source>
</evidence>
<feature type="region of interest" description="Disordered" evidence="7">
    <location>
        <begin position="1"/>
        <end position="28"/>
    </location>
</feature>
<evidence type="ECO:0000256" key="5">
    <source>
        <dbReference type="ARBA" id="ARBA00023163"/>
    </source>
</evidence>
<dbReference type="PANTHER" id="PTHR46910">
    <property type="entry name" value="TRANSCRIPTION FACTOR PDR1"/>
    <property type="match status" value="1"/>
</dbReference>
<keyword evidence="5" id="KW-0804">Transcription</keyword>
<dbReference type="GO" id="GO:0000981">
    <property type="term" value="F:DNA-binding transcription factor activity, RNA polymerase II-specific"/>
    <property type="evidence" value="ECO:0007669"/>
    <property type="project" value="InterPro"/>
</dbReference>
<evidence type="ECO:0000259" key="8">
    <source>
        <dbReference type="PROSITE" id="PS50048"/>
    </source>
</evidence>
<dbReference type="InterPro" id="IPR001138">
    <property type="entry name" value="Zn2Cys6_DnaBD"/>
</dbReference>
<gene>
    <name evidence="9" type="ORF">BN1708_010812</name>
    <name evidence="10" type="ORF">BN1723_008194</name>
</gene>
<organism evidence="10 12">
    <name type="scientific">Verticillium longisporum</name>
    <name type="common">Verticillium dahliae var. longisporum</name>
    <dbReference type="NCBI Taxonomy" id="100787"/>
    <lineage>
        <taxon>Eukaryota</taxon>
        <taxon>Fungi</taxon>
        <taxon>Dikarya</taxon>
        <taxon>Ascomycota</taxon>
        <taxon>Pezizomycotina</taxon>
        <taxon>Sordariomycetes</taxon>
        <taxon>Hypocreomycetidae</taxon>
        <taxon>Glomerellales</taxon>
        <taxon>Plectosphaerellaceae</taxon>
        <taxon>Verticillium</taxon>
    </lineage>
</organism>